<evidence type="ECO:0000256" key="1">
    <source>
        <dbReference type="ARBA" id="ARBA00023015"/>
    </source>
</evidence>
<reference evidence="5 6" key="1">
    <citation type="submission" date="2020-08" db="EMBL/GenBank/DDBJ databases">
        <authorList>
            <person name="Seo M.-J."/>
        </authorList>
    </citation>
    <scope>NUCLEOTIDE SEQUENCE [LARGE SCALE GENOMIC DNA]</scope>
    <source>
        <strain evidence="5 6">KIGAM211</strain>
    </source>
</reference>
<gene>
    <name evidence="5" type="ORF">H5V45_10675</name>
</gene>
<dbReference type="InterPro" id="IPR000792">
    <property type="entry name" value="Tscrpt_reg_LuxR_C"/>
</dbReference>
<dbReference type="GO" id="GO:0003677">
    <property type="term" value="F:DNA binding"/>
    <property type="evidence" value="ECO:0007669"/>
    <property type="project" value="UniProtKB-KW"/>
</dbReference>
<dbReference type="Pfam" id="PF00196">
    <property type="entry name" value="GerE"/>
    <property type="match status" value="1"/>
</dbReference>
<dbReference type="InterPro" id="IPR036388">
    <property type="entry name" value="WH-like_DNA-bd_sf"/>
</dbReference>
<keyword evidence="2" id="KW-0238">DNA-binding</keyword>
<dbReference type="PANTHER" id="PTHR44688">
    <property type="entry name" value="DNA-BINDING TRANSCRIPTIONAL ACTIVATOR DEVR_DOSR"/>
    <property type="match status" value="1"/>
</dbReference>
<evidence type="ECO:0000256" key="3">
    <source>
        <dbReference type="ARBA" id="ARBA00023163"/>
    </source>
</evidence>
<accession>A0A7X0RIQ2</accession>
<dbReference type="Proteomes" id="UP000523955">
    <property type="component" value="Unassembled WGS sequence"/>
</dbReference>
<dbReference type="EMBL" id="JACKXE010000001">
    <property type="protein sequence ID" value="MBB6627784.1"/>
    <property type="molecule type" value="Genomic_DNA"/>
</dbReference>
<dbReference type="PROSITE" id="PS50043">
    <property type="entry name" value="HTH_LUXR_2"/>
    <property type="match status" value="1"/>
</dbReference>
<dbReference type="GO" id="GO:0006355">
    <property type="term" value="P:regulation of DNA-templated transcription"/>
    <property type="evidence" value="ECO:0007669"/>
    <property type="project" value="InterPro"/>
</dbReference>
<keyword evidence="1" id="KW-0805">Transcription regulation</keyword>
<dbReference type="Gene3D" id="1.10.10.10">
    <property type="entry name" value="Winged helix-like DNA-binding domain superfamily/Winged helix DNA-binding domain"/>
    <property type="match status" value="1"/>
</dbReference>
<keyword evidence="6" id="KW-1185">Reference proteome</keyword>
<comment type="caution">
    <text evidence="5">The sequence shown here is derived from an EMBL/GenBank/DDBJ whole genome shotgun (WGS) entry which is preliminary data.</text>
</comment>
<dbReference type="PANTHER" id="PTHR44688:SF16">
    <property type="entry name" value="DNA-BINDING TRANSCRIPTIONAL ACTIVATOR DEVR_DOSR"/>
    <property type="match status" value="1"/>
</dbReference>
<dbReference type="AlphaFoldDB" id="A0A7X0RIQ2"/>
<evidence type="ECO:0000256" key="2">
    <source>
        <dbReference type="ARBA" id="ARBA00023125"/>
    </source>
</evidence>
<sequence>MSAPRPVRVVVTDDHEVAVAGFRALLERHPEQVVVVDVRVVGERAAEVILFEPEGQSDATRRALRDLVRDSGARSSAYTWNDARTQRNGHSGVGPRVPRVLTAAELVAAIEAVAVDERSPLEDLDDLRGDERELTPREAEILGLITRGLTNTEIATALYLSINSVKTYIRSGYRKIGVSRRTQAVAWGMAHGLGPDS</sequence>
<proteinExistence type="predicted"/>
<evidence type="ECO:0000259" key="4">
    <source>
        <dbReference type="PROSITE" id="PS50043"/>
    </source>
</evidence>
<dbReference type="RefSeq" id="WP_185252909.1">
    <property type="nucleotide sequence ID" value="NZ_JACKXE010000001.1"/>
</dbReference>
<evidence type="ECO:0000313" key="6">
    <source>
        <dbReference type="Proteomes" id="UP000523955"/>
    </source>
</evidence>
<organism evidence="5 6">
    <name type="scientific">Nocardioides luti</name>
    <dbReference type="NCBI Taxonomy" id="2761101"/>
    <lineage>
        <taxon>Bacteria</taxon>
        <taxon>Bacillati</taxon>
        <taxon>Actinomycetota</taxon>
        <taxon>Actinomycetes</taxon>
        <taxon>Propionibacteriales</taxon>
        <taxon>Nocardioidaceae</taxon>
        <taxon>Nocardioides</taxon>
    </lineage>
</organism>
<dbReference type="CDD" id="cd06170">
    <property type="entry name" value="LuxR_C_like"/>
    <property type="match status" value="1"/>
</dbReference>
<dbReference type="PRINTS" id="PR00038">
    <property type="entry name" value="HTHLUXR"/>
</dbReference>
<evidence type="ECO:0000313" key="5">
    <source>
        <dbReference type="EMBL" id="MBB6627784.1"/>
    </source>
</evidence>
<keyword evidence="3" id="KW-0804">Transcription</keyword>
<feature type="domain" description="HTH luxR-type" evidence="4">
    <location>
        <begin position="127"/>
        <end position="192"/>
    </location>
</feature>
<dbReference type="SMART" id="SM00421">
    <property type="entry name" value="HTH_LUXR"/>
    <property type="match status" value="1"/>
</dbReference>
<protein>
    <submittedName>
        <fullName evidence="5">Response regulator transcription factor</fullName>
    </submittedName>
</protein>
<dbReference type="InterPro" id="IPR016032">
    <property type="entry name" value="Sig_transdc_resp-reg_C-effctor"/>
</dbReference>
<name>A0A7X0RIQ2_9ACTN</name>
<dbReference type="SUPFAM" id="SSF46894">
    <property type="entry name" value="C-terminal effector domain of the bipartite response regulators"/>
    <property type="match status" value="1"/>
</dbReference>